<sequence length="190" mass="21064">MKSENFIPEAPEEIAAAFNAYADRMRSYPAAVQADIRHALLPFFEKFGGDNAPRDRATGEKLIPAREVLAAVYAAEANALRAHEAAANAPVRDRRPAYLASFEQACERAVEDDTPPKIVARLFGDLPDGTWNDAVDAVADSIGTISEVHHGRAFRRRFLAQFRRECAAERQKHRSSTIEVHARGVNETLH</sequence>
<gene>
    <name evidence="1" type="ORF">GXW78_20200</name>
</gene>
<accession>A0ABS5ELW5</accession>
<dbReference type="EMBL" id="JAAEDI010000023">
    <property type="protein sequence ID" value="MBR0651998.1"/>
    <property type="molecule type" value="Genomic_DNA"/>
</dbReference>
<evidence type="ECO:0000313" key="2">
    <source>
        <dbReference type="Proteomes" id="UP000698752"/>
    </source>
</evidence>
<comment type="caution">
    <text evidence="1">The sequence shown here is derived from an EMBL/GenBank/DDBJ whole genome shotgun (WGS) entry which is preliminary data.</text>
</comment>
<keyword evidence="2" id="KW-1185">Reference proteome</keyword>
<name>A0ABS5ELW5_9PROT</name>
<organism evidence="1 2">
    <name type="scientific">Neoroseomonas terrae</name>
    <dbReference type="NCBI Taxonomy" id="424799"/>
    <lineage>
        <taxon>Bacteria</taxon>
        <taxon>Pseudomonadati</taxon>
        <taxon>Pseudomonadota</taxon>
        <taxon>Alphaproteobacteria</taxon>
        <taxon>Acetobacterales</taxon>
        <taxon>Acetobacteraceae</taxon>
        <taxon>Neoroseomonas</taxon>
    </lineage>
</organism>
<reference evidence="2" key="1">
    <citation type="journal article" date="2021" name="Syst. Appl. Microbiol.">
        <title>Roseomonas hellenica sp. nov., isolated from roots of wild-growing Alkanna tinctoria.</title>
        <authorList>
            <person name="Rat A."/>
            <person name="Naranjo H.D."/>
            <person name="Lebbe L."/>
            <person name="Cnockaert M."/>
            <person name="Krigas N."/>
            <person name="Grigoriadou K."/>
            <person name="Maloupa E."/>
            <person name="Willems A."/>
        </authorList>
    </citation>
    <scope>NUCLEOTIDE SEQUENCE [LARGE SCALE GENOMIC DNA]</scope>
    <source>
        <strain evidence="2">LMG 31159</strain>
    </source>
</reference>
<dbReference type="RefSeq" id="WP_211870716.1">
    <property type="nucleotide sequence ID" value="NZ_JAAEDI010000023.1"/>
</dbReference>
<dbReference type="Proteomes" id="UP000698752">
    <property type="component" value="Unassembled WGS sequence"/>
</dbReference>
<protein>
    <submittedName>
        <fullName evidence="1">Uncharacterized protein</fullName>
    </submittedName>
</protein>
<proteinExistence type="predicted"/>
<evidence type="ECO:0000313" key="1">
    <source>
        <dbReference type="EMBL" id="MBR0651998.1"/>
    </source>
</evidence>